<keyword evidence="1" id="KW-1003">Cell membrane</keyword>
<feature type="signal peptide" evidence="6">
    <location>
        <begin position="1"/>
        <end position="25"/>
    </location>
</feature>
<evidence type="ECO:0000256" key="2">
    <source>
        <dbReference type="ARBA" id="ARBA00022729"/>
    </source>
</evidence>
<evidence type="ECO:0000256" key="4">
    <source>
        <dbReference type="ARBA" id="ARBA00023139"/>
    </source>
</evidence>
<proteinExistence type="predicted"/>
<dbReference type="RefSeq" id="WP_132382396.1">
    <property type="nucleotide sequence ID" value="NZ_SLZZ01000019.1"/>
</dbReference>
<evidence type="ECO:0000313" key="8">
    <source>
        <dbReference type="Proteomes" id="UP000295726"/>
    </source>
</evidence>
<dbReference type="SUPFAM" id="SSF53850">
    <property type="entry name" value="Periplasmic binding protein-like II"/>
    <property type="match status" value="1"/>
</dbReference>
<dbReference type="CDD" id="cd13585">
    <property type="entry name" value="PBP2_TMBP_like"/>
    <property type="match status" value="1"/>
</dbReference>
<accession>A0A4R3K3B1</accession>
<comment type="caution">
    <text evidence="7">The sequence shown here is derived from an EMBL/GenBank/DDBJ whole genome shotgun (WGS) entry which is preliminary data.</text>
</comment>
<evidence type="ECO:0000313" key="7">
    <source>
        <dbReference type="EMBL" id="TCS77184.1"/>
    </source>
</evidence>
<feature type="chain" id="PRO_5038885289" evidence="6">
    <location>
        <begin position="26"/>
        <end position="437"/>
    </location>
</feature>
<dbReference type="OrthoDB" id="367242at2"/>
<dbReference type="PANTHER" id="PTHR43649:SF33">
    <property type="entry name" value="POLYGALACTURONAN_RHAMNOGALACTURONAN-BINDING PROTEIN YTCQ"/>
    <property type="match status" value="1"/>
</dbReference>
<dbReference type="Gene3D" id="3.40.190.10">
    <property type="entry name" value="Periplasmic binding protein-like II"/>
    <property type="match status" value="1"/>
</dbReference>
<keyword evidence="3" id="KW-0472">Membrane</keyword>
<keyword evidence="8" id="KW-1185">Reference proteome</keyword>
<keyword evidence="5" id="KW-0449">Lipoprotein</keyword>
<dbReference type="Pfam" id="PF01547">
    <property type="entry name" value="SBP_bac_1"/>
    <property type="match status" value="1"/>
</dbReference>
<reference evidence="7 8" key="1">
    <citation type="submission" date="2019-03" db="EMBL/GenBank/DDBJ databases">
        <title>Genomic Encyclopedia of Type Strains, Phase IV (KMG-IV): sequencing the most valuable type-strain genomes for metagenomic binning, comparative biology and taxonomic classification.</title>
        <authorList>
            <person name="Goeker M."/>
        </authorList>
    </citation>
    <scope>NUCLEOTIDE SEQUENCE [LARGE SCALE GENOMIC DNA]</scope>
    <source>
        <strain evidence="7 8">DSM 29489</strain>
    </source>
</reference>
<dbReference type="Proteomes" id="UP000295726">
    <property type="component" value="Unassembled WGS sequence"/>
</dbReference>
<name>A0A4R3K3B1_9FIRM</name>
<dbReference type="InterPro" id="IPR006059">
    <property type="entry name" value="SBP"/>
</dbReference>
<evidence type="ECO:0000256" key="6">
    <source>
        <dbReference type="SAM" id="SignalP"/>
    </source>
</evidence>
<sequence length="437" mass="48068">MKRETFVKKSLSVVLTGAMVLGLVACGGGSGGETKDDSGSKSVALKWQQWWAVECPEGYVQNIVDKYEEKTGVKIELLSAPFADTKTQITSGASTGTVADIVGVDSSWVYDFAKQGILTNQSKLMDDDGFNQEIVDSEWQVDSSTYAVPVVNFAYPMYANQDILDKAGVTELPNTWSEFENACQKIKDAGYYPFALNLDTTSPSGIQNSYMGFAWASGIKMKDDAGNCKLTGNEELKEFAEFMKGLYDKGYIYPGMSALTEADMSSKFCSGEIAFHINSAALLTSYRKEAPDMHITAAPIPIKDDYTGKRGMCVASWALGVTEKSENKAEAMKFIEYLLSGLEGREGSICADLAMTQSAFPNSTLAEPDYSNADEVFQDIYDMYQKGYPINEFTGMKEANTIMTDYINELVPYMDGEQDTTAFLENVQKSIDDIYDN</sequence>
<evidence type="ECO:0000256" key="5">
    <source>
        <dbReference type="ARBA" id="ARBA00023288"/>
    </source>
</evidence>
<evidence type="ECO:0000256" key="3">
    <source>
        <dbReference type="ARBA" id="ARBA00023136"/>
    </source>
</evidence>
<protein>
    <submittedName>
        <fullName evidence="7">Carbohydrate ABC transporter substrate-binding protein (CUT1 family)</fullName>
    </submittedName>
</protein>
<dbReference type="InterPro" id="IPR050490">
    <property type="entry name" value="Bact_solute-bd_prot1"/>
</dbReference>
<evidence type="ECO:0000256" key="1">
    <source>
        <dbReference type="ARBA" id="ARBA00022475"/>
    </source>
</evidence>
<dbReference type="PANTHER" id="PTHR43649">
    <property type="entry name" value="ARABINOSE-BINDING PROTEIN-RELATED"/>
    <property type="match status" value="1"/>
</dbReference>
<dbReference type="EMBL" id="SLZZ01000019">
    <property type="protein sequence ID" value="TCS77184.1"/>
    <property type="molecule type" value="Genomic_DNA"/>
</dbReference>
<organism evidence="7 8">
    <name type="scientific">Muricomes intestini</name>
    <dbReference type="NCBI Taxonomy" id="1796634"/>
    <lineage>
        <taxon>Bacteria</taxon>
        <taxon>Bacillati</taxon>
        <taxon>Bacillota</taxon>
        <taxon>Clostridia</taxon>
        <taxon>Lachnospirales</taxon>
        <taxon>Lachnospiraceae</taxon>
        <taxon>Muricomes</taxon>
    </lineage>
</organism>
<keyword evidence="4" id="KW-0564">Palmitate</keyword>
<gene>
    <name evidence="7" type="ORF">EDD59_11914</name>
</gene>
<dbReference type="AlphaFoldDB" id="A0A4R3K3B1"/>
<dbReference type="PROSITE" id="PS51257">
    <property type="entry name" value="PROKAR_LIPOPROTEIN"/>
    <property type="match status" value="1"/>
</dbReference>
<keyword evidence="2 6" id="KW-0732">Signal</keyword>